<dbReference type="PANTHER" id="PTHR12320">
    <property type="entry name" value="PROTEIN PHOSPHATASE 2C"/>
    <property type="match status" value="1"/>
</dbReference>
<evidence type="ECO:0000259" key="2">
    <source>
        <dbReference type="PROSITE" id="PS51746"/>
    </source>
</evidence>
<evidence type="ECO:0000313" key="3">
    <source>
        <dbReference type="EMBL" id="KAE8077111.1"/>
    </source>
</evidence>
<comment type="catalytic activity">
    <reaction evidence="1">
        <text>O-phospho-L-threonyl-[protein] + H2O = L-threonyl-[protein] + phosphate</text>
        <dbReference type="Rhea" id="RHEA:47004"/>
        <dbReference type="Rhea" id="RHEA-COMP:11060"/>
        <dbReference type="Rhea" id="RHEA-COMP:11605"/>
        <dbReference type="ChEBI" id="CHEBI:15377"/>
        <dbReference type="ChEBI" id="CHEBI:30013"/>
        <dbReference type="ChEBI" id="CHEBI:43474"/>
        <dbReference type="ChEBI" id="CHEBI:61977"/>
        <dbReference type="EC" id="3.1.3.16"/>
    </reaction>
</comment>
<dbReference type="AlphaFoldDB" id="A0A5N6RH69"/>
<keyword evidence="1" id="KW-0904">Protein phosphatase</keyword>
<dbReference type="OrthoDB" id="60843at2759"/>
<comment type="catalytic activity">
    <reaction evidence="1">
        <text>O-phospho-L-seryl-[protein] + H2O = L-seryl-[protein] + phosphate</text>
        <dbReference type="Rhea" id="RHEA:20629"/>
        <dbReference type="Rhea" id="RHEA-COMP:9863"/>
        <dbReference type="Rhea" id="RHEA-COMP:11604"/>
        <dbReference type="ChEBI" id="CHEBI:15377"/>
        <dbReference type="ChEBI" id="CHEBI:29999"/>
        <dbReference type="ChEBI" id="CHEBI:43474"/>
        <dbReference type="ChEBI" id="CHEBI:83421"/>
        <dbReference type="EC" id="3.1.3.16"/>
    </reaction>
</comment>
<organism evidence="3 4">
    <name type="scientific">Carpinus fangiana</name>
    <dbReference type="NCBI Taxonomy" id="176857"/>
    <lineage>
        <taxon>Eukaryota</taxon>
        <taxon>Viridiplantae</taxon>
        <taxon>Streptophyta</taxon>
        <taxon>Embryophyta</taxon>
        <taxon>Tracheophyta</taxon>
        <taxon>Spermatophyta</taxon>
        <taxon>Magnoliopsida</taxon>
        <taxon>eudicotyledons</taxon>
        <taxon>Gunneridae</taxon>
        <taxon>Pentapetalae</taxon>
        <taxon>rosids</taxon>
        <taxon>fabids</taxon>
        <taxon>Fagales</taxon>
        <taxon>Betulaceae</taxon>
        <taxon>Carpinus</taxon>
    </lineage>
</organism>
<evidence type="ECO:0000313" key="4">
    <source>
        <dbReference type="Proteomes" id="UP000327013"/>
    </source>
</evidence>
<dbReference type="SUPFAM" id="SSF81606">
    <property type="entry name" value="PP2C-like"/>
    <property type="match status" value="1"/>
</dbReference>
<dbReference type="Gene3D" id="3.60.40.10">
    <property type="entry name" value="PPM-type phosphatase domain"/>
    <property type="match status" value="1"/>
</dbReference>
<name>A0A5N6RH69_9ROSI</name>
<reference evidence="3 4" key="1">
    <citation type="submission" date="2019-06" db="EMBL/GenBank/DDBJ databases">
        <title>A chromosomal-level reference genome of Carpinus fangiana (Coryloideae, Betulaceae).</title>
        <authorList>
            <person name="Yang X."/>
            <person name="Wang Z."/>
            <person name="Zhang L."/>
            <person name="Hao G."/>
            <person name="Liu J."/>
            <person name="Yang Y."/>
        </authorList>
    </citation>
    <scope>NUCLEOTIDE SEQUENCE [LARGE SCALE GENOMIC DNA]</scope>
    <source>
        <strain evidence="3">Cfa_2016G</strain>
        <tissue evidence="3">Leaf</tissue>
    </source>
</reference>
<dbReference type="InterPro" id="IPR036457">
    <property type="entry name" value="PPM-type-like_dom_sf"/>
</dbReference>
<sequence length="279" mass="30400">MIIKKRRLEGKLAEATLSKSDGAEVPEESLKIVCGAFYLPKDNPLKPIGEDAYFLCAEKHAIGVADGVGGWAKKGVDSGEYARELMNNAFVAIHQQPDGVSDPKRVLNEAFLNTEAEAASTACIAMLKDNILHYINVGESGFMIFRANKLAYQSPIQQHYFNCPFQLGNGEKSDRPSSAAEETVPVVPGDIIVLGTDGLLDNVYAAEIEDFLKQETLEGTDQDPWRLAYTIAVNLAWCNSQDKCSYTPFARAAALANKKHVGGKTDDITVVVARIVPQH</sequence>
<keyword evidence="1" id="KW-0464">Manganese</keyword>
<gene>
    <name evidence="3" type="ORF">FH972_015709</name>
</gene>
<comment type="cofactor">
    <cofactor evidence="1">
        <name>Mn(2+)</name>
        <dbReference type="ChEBI" id="CHEBI:29035"/>
    </cofactor>
</comment>
<dbReference type="SMART" id="SM00332">
    <property type="entry name" value="PP2Cc"/>
    <property type="match status" value="1"/>
</dbReference>
<dbReference type="EC" id="3.1.3.16" evidence="1"/>
<feature type="domain" description="PPM-type phosphatase" evidence="2">
    <location>
        <begin position="36"/>
        <end position="275"/>
    </location>
</feature>
<accession>A0A5N6RH69</accession>
<dbReference type="InterPro" id="IPR001932">
    <property type="entry name" value="PPM-type_phosphatase-like_dom"/>
</dbReference>
<dbReference type="SMART" id="SM00331">
    <property type="entry name" value="PP2C_SIG"/>
    <property type="match status" value="1"/>
</dbReference>
<dbReference type="Proteomes" id="UP000327013">
    <property type="component" value="Chromosome 6"/>
</dbReference>
<evidence type="ECO:0000256" key="1">
    <source>
        <dbReference type="RuleBase" id="RU366020"/>
    </source>
</evidence>
<comment type="similarity">
    <text evidence="1">Belongs to the PP2C family.</text>
</comment>
<dbReference type="GO" id="GO:0046872">
    <property type="term" value="F:metal ion binding"/>
    <property type="evidence" value="ECO:0007669"/>
    <property type="project" value="UniProtKB-UniRule"/>
</dbReference>
<keyword evidence="4" id="KW-1185">Reference proteome</keyword>
<proteinExistence type="inferred from homology"/>
<dbReference type="InterPro" id="IPR039123">
    <property type="entry name" value="PPTC7"/>
</dbReference>
<keyword evidence="1" id="KW-0479">Metal-binding</keyword>
<dbReference type="EMBL" id="CM017326">
    <property type="protein sequence ID" value="KAE8077111.1"/>
    <property type="molecule type" value="Genomic_DNA"/>
</dbReference>
<dbReference type="GO" id="GO:0004722">
    <property type="term" value="F:protein serine/threonine phosphatase activity"/>
    <property type="evidence" value="ECO:0007669"/>
    <property type="project" value="UniProtKB-EC"/>
</dbReference>
<keyword evidence="1" id="KW-0460">Magnesium</keyword>
<dbReference type="PANTHER" id="PTHR12320:SF14">
    <property type="entry name" value="PROTEIN PHOSPHATASE"/>
    <property type="match status" value="1"/>
</dbReference>
<dbReference type="Pfam" id="PF07228">
    <property type="entry name" value="SpoIIE"/>
    <property type="match status" value="1"/>
</dbReference>
<comment type="cofactor">
    <cofactor evidence="1">
        <name>Mg(2+)</name>
        <dbReference type="ChEBI" id="CHEBI:18420"/>
    </cofactor>
</comment>
<keyword evidence="1" id="KW-0378">Hydrolase</keyword>
<dbReference type="PROSITE" id="PS51746">
    <property type="entry name" value="PPM_2"/>
    <property type="match status" value="1"/>
</dbReference>
<protein>
    <recommendedName>
        <fullName evidence="1">Protein phosphatase</fullName>
        <ecNumber evidence="1">3.1.3.16</ecNumber>
    </recommendedName>
</protein>